<feature type="domain" description="DUF3320" evidence="6">
    <location>
        <begin position="1648"/>
        <end position="1683"/>
    </location>
</feature>
<keyword evidence="5" id="KW-0067">ATP-binding</keyword>
<feature type="domain" description="DNA2/NAM7 helicase-like C-terminal" evidence="8">
    <location>
        <begin position="1246"/>
        <end position="1442"/>
    </location>
</feature>
<dbReference type="InterPro" id="IPR021754">
    <property type="entry name" value="DUF3320"/>
</dbReference>
<dbReference type="GO" id="GO:0043139">
    <property type="term" value="F:5'-3' DNA helicase activity"/>
    <property type="evidence" value="ECO:0007669"/>
    <property type="project" value="TreeGrafter"/>
</dbReference>
<evidence type="ECO:0000256" key="3">
    <source>
        <dbReference type="ARBA" id="ARBA00022801"/>
    </source>
</evidence>
<dbReference type="Gene3D" id="3.40.50.300">
    <property type="entry name" value="P-loop containing nucleotide triphosphate hydrolases"/>
    <property type="match status" value="3"/>
</dbReference>
<evidence type="ECO:0000256" key="2">
    <source>
        <dbReference type="ARBA" id="ARBA00022741"/>
    </source>
</evidence>
<dbReference type="InterPro" id="IPR027417">
    <property type="entry name" value="P-loop_NTPase"/>
</dbReference>
<reference evidence="10 11" key="1">
    <citation type="submission" date="2016-10" db="EMBL/GenBank/DDBJ databases">
        <authorList>
            <person name="de Groot N.N."/>
        </authorList>
    </citation>
    <scope>NUCLEOTIDE SEQUENCE [LARGE SCALE GENOMIC DNA]</scope>
    <source>
        <strain evidence="10 11">DSM 15019</strain>
    </source>
</reference>
<dbReference type="InterPro" id="IPR041677">
    <property type="entry name" value="DNA2/NAM7_AAA_11"/>
</dbReference>
<comment type="similarity">
    <text evidence="1">Belongs to the DNA2/NAM7 helicase family.</text>
</comment>
<dbReference type="InterPro" id="IPR047187">
    <property type="entry name" value="SF1_C_Upf1"/>
</dbReference>
<dbReference type="InterPro" id="IPR049468">
    <property type="entry name" value="Restrct_endonuc-II-like_dom"/>
</dbReference>
<proteinExistence type="inferred from homology"/>
<dbReference type="Pfam" id="PF13087">
    <property type="entry name" value="AAA_12"/>
    <property type="match status" value="1"/>
</dbReference>
<evidence type="ECO:0000256" key="5">
    <source>
        <dbReference type="ARBA" id="ARBA00022840"/>
    </source>
</evidence>
<organism evidence="10 11">
    <name type="scientific">Microbacterium paraoxydans</name>
    <dbReference type="NCBI Taxonomy" id="199592"/>
    <lineage>
        <taxon>Bacteria</taxon>
        <taxon>Bacillati</taxon>
        <taxon>Actinomycetota</taxon>
        <taxon>Actinomycetes</taxon>
        <taxon>Micrococcales</taxon>
        <taxon>Microbacteriaceae</taxon>
        <taxon>Microbacterium</taxon>
    </lineage>
</organism>
<dbReference type="Pfam" id="PF13086">
    <property type="entry name" value="AAA_11"/>
    <property type="match status" value="2"/>
</dbReference>
<feature type="domain" description="DNA2/NAM7 helicase helicase" evidence="7">
    <location>
        <begin position="283"/>
        <end position="352"/>
    </location>
</feature>
<dbReference type="PANTHER" id="PTHR43788:SF8">
    <property type="entry name" value="DNA-BINDING PROTEIN SMUBP-2"/>
    <property type="match status" value="1"/>
</dbReference>
<evidence type="ECO:0000259" key="9">
    <source>
        <dbReference type="Pfam" id="PF18741"/>
    </source>
</evidence>
<keyword evidence="3" id="KW-0378">Hydrolase</keyword>
<dbReference type="SUPFAM" id="SSF52540">
    <property type="entry name" value="P-loop containing nucleoside triphosphate hydrolases"/>
    <property type="match status" value="2"/>
</dbReference>
<evidence type="ECO:0000259" key="8">
    <source>
        <dbReference type="Pfam" id="PF13087"/>
    </source>
</evidence>
<dbReference type="InterPro" id="IPR025103">
    <property type="entry name" value="DUF4011"/>
</dbReference>
<dbReference type="InterPro" id="IPR050534">
    <property type="entry name" value="Coronavir_polyprotein_1ab"/>
</dbReference>
<protein>
    <recommendedName>
        <fullName evidence="12">AAA domain-containing protein</fullName>
    </recommendedName>
</protein>
<dbReference type="RefSeq" id="WP_167627832.1">
    <property type="nucleotide sequence ID" value="NZ_LT629770.1"/>
</dbReference>
<evidence type="ECO:0000256" key="4">
    <source>
        <dbReference type="ARBA" id="ARBA00022806"/>
    </source>
</evidence>
<dbReference type="InterPro" id="IPR011335">
    <property type="entry name" value="Restrct_endonuc-II-like"/>
</dbReference>
<evidence type="ECO:0000259" key="6">
    <source>
        <dbReference type="Pfam" id="PF11784"/>
    </source>
</evidence>
<dbReference type="Proteomes" id="UP000182126">
    <property type="component" value="Chromosome I"/>
</dbReference>
<dbReference type="SUPFAM" id="SSF52980">
    <property type="entry name" value="Restriction endonuclease-like"/>
    <property type="match status" value="1"/>
</dbReference>
<dbReference type="Pfam" id="PF11784">
    <property type="entry name" value="DUF3320"/>
    <property type="match status" value="1"/>
</dbReference>
<evidence type="ECO:0000259" key="7">
    <source>
        <dbReference type="Pfam" id="PF13086"/>
    </source>
</evidence>
<keyword evidence="2" id="KW-0547">Nucleotide-binding</keyword>
<dbReference type="Gene3D" id="3.40.960.10">
    <property type="entry name" value="VSR Endonuclease"/>
    <property type="match status" value="1"/>
</dbReference>
<dbReference type="FunFam" id="3.40.960.10:FF:000002">
    <property type="entry name" value="DNA helicase related protein"/>
    <property type="match status" value="1"/>
</dbReference>
<dbReference type="EMBL" id="LT629770">
    <property type="protein sequence ID" value="SDS00279.1"/>
    <property type="molecule type" value="Genomic_DNA"/>
</dbReference>
<feature type="domain" description="Restriction endonuclease type II-like" evidence="9">
    <location>
        <begin position="1488"/>
        <end position="1585"/>
    </location>
</feature>
<evidence type="ECO:0000313" key="10">
    <source>
        <dbReference type="EMBL" id="SDS00279.1"/>
    </source>
</evidence>
<dbReference type="FunFam" id="3.40.50.300:FF:002063">
    <property type="entry name" value="DNA helicase related protein"/>
    <property type="match status" value="1"/>
</dbReference>
<evidence type="ECO:0000256" key="1">
    <source>
        <dbReference type="ARBA" id="ARBA00007913"/>
    </source>
</evidence>
<accession>A0A1H1NPN3</accession>
<gene>
    <name evidence="10" type="ORF">SAMN04489809_0860</name>
</gene>
<dbReference type="CDD" id="cd18808">
    <property type="entry name" value="SF1_C_Upf1"/>
    <property type="match status" value="1"/>
</dbReference>
<dbReference type="GO" id="GO:0016787">
    <property type="term" value="F:hydrolase activity"/>
    <property type="evidence" value="ECO:0007669"/>
    <property type="project" value="UniProtKB-KW"/>
</dbReference>
<dbReference type="InterPro" id="IPR041679">
    <property type="entry name" value="DNA2/NAM7-like_C"/>
</dbReference>
<feature type="domain" description="DNA2/NAM7 helicase helicase" evidence="7">
    <location>
        <begin position="1179"/>
        <end position="1220"/>
    </location>
</feature>
<evidence type="ECO:0000313" key="11">
    <source>
        <dbReference type="Proteomes" id="UP000182126"/>
    </source>
</evidence>
<name>A0A1H1NPN3_9MICO</name>
<evidence type="ECO:0008006" key="12">
    <source>
        <dbReference type="Google" id="ProtNLM"/>
    </source>
</evidence>
<dbReference type="Pfam" id="PF13195">
    <property type="entry name" value="DUF4011"/>
    <property type="match status" value="1"/>
</dbReference>
<dbReference type="GeneID" id="36298610"/>
<dbReference type="GO" id="GO:0005524">
    <property type="term" value="F:ATP binding"/>
    <property type="evidence" value="ECO:0007669"/>
    <property type="project" value="UniProtKB-KW"/>
</dbReference>
<dbReference type="Pfam" id="PF18741">
    <property type="entry name" value="MTES_1575"/>
    <property type="match status" value="1"/>
</dbReference>
<sequence>MGTTTETRAALKTWREGLIGLDRRSRLLRFRAPRTSSLSFDAPSADAILDLLRSGKLQSFVGDLIDPDTGEARPARAGALLHVPRADAEIGPVVRTLMRRANEEFLDRGLSVLYVAFGMLKWQDVDKTDMTSPIYLLPVELVPEGPRATPRIKGGQDDAVLNPALPLRLNEFGITLPTYEEVEGLTVSEILSRFTTALGKAKDFKDWSLEPEVHLATFSFAKEAMYKDLLDNEATIIDHPVVRALANGDPTTQSDEFQFDPVDPADIDEVAPPERTPLVLDADSSQRAAVAAALGGRSFVMDGPPGTGKSQTIANMIGALMHAGKSVLFVSEKIAALDVVKNRLKDSGLESYLLELHSHKTNRKDVASELLRTLDNVAQPPHAMTAPSRSALEDRRRRLNSYAVAMNERRSPLQASLHDVLGELAELVHVPVAPAPGRPPLQLSEEGRAALGDTLSRLERTWRPAAQGTTFLWRAVTDPSSLESRLYSAASTLEELQGTIRLNDDVVDSFGLRTPRQTTTLMELLDLQHIHRPGFVNDAWLTAVDQTSIHADRQRLGDLVATYQRAADLVIELAGVSYDQLPIDFPAHPEAITVHGAIDLAGLTAQTLRGTADAFAARAASLTAAITAVGNLAHLVGVAAPTSFTDADRVVRLTEIHREFPGIEAAWLTPSGLHAARNAASALRLEALALERSESQASGLFTPSALTAPLRDLQDRFANLHTGLRKLSGAYRTDKKALGALLADAKEVKSGIAHLSDAIAWSDAVGRFEAAGIASGHLLGRWWQGRSTDWDAVDRYLGAAAEIITLSGDAVSRSTVTYLASTTVDPTEAAVSDSVRLELASWRASVASPPALAGRPELLVEPPATSVAWLSAHIAPMRSAAERIESVSARTNRNHTLGDAEAIIAAVQDARAWTRELDSAATELSAQFGHLYQGARTDLTVVDMALGWAERVRELAGAALSPHQVSALVQSSPVGSLESVLRKWESARDEILNAFGSSRTDELREDFGDFVTAFELLRDFQSDTIGQQEWFDYQAIRAELRELDLDETVNFCIEQRLQAADVPKVIERALLRAWADEHIRTDTRLHPLLAADREALVAEFQKLDREIVAAATSDIIKAANTRRPANTSLGEPALIRREGMKQKRHMAVRNLITQARTAIQAIKPVFMMSPLAVSQYLPHDLKFDVVIFDEASQVTPGDSINCIYRGRSFILAGDDKQLPPSQFFERAVESDDSDEDDSDVKDFTSILELAKSSGAFRNLGLRWHYRSRHEALIAFSNYRFYEGHLVTYPSAQDEGPDVGVEFFHVDGMYRRGGGADNPKEAKAVAERVIQHYRTRPGLSLGVVTFSVAQADAVVAAVDELRTQHRDLDPHFDKSDRLNGFFVRSLESVQGDERDVIVFSIGYGPDEAGKISTNFGVLNKDKGWRRLNVGVTRARQRIEVVASMDAGDIPPSMNENVEALRAYLDFARRGISTLGTQASVTGLMPDSPFEESVIRAIQSWGYVVEPQVGAAGFRIDIGVRHPAKPGSFALGVECDGYQYHSAPAARDRDRLRDQVLSGLGWTLHRIWGTGWYRDRHQEEERLRAAIEAAVAGTTTRQRNFTIPRAAVETAAAEADVPFAWAVDYVEAKPVQLPHWVQPAEPGNHLHLVEPLKTLVQVEGPVHLDTVSERIREWWSVGRVTARLKDNIDLAITKAGLARDGDFVDVQGRTVTKVRSRDHNRKPDQVHLDEFALAAEMLVRDVGGASRSEVVNAVARQFGWTRTGAIVDQRVNAAVDRAIARGVLAESGDTLSAAPSK</sequence>
<keyword evidence="4" id="KW-0347">Helicase</keyword>
<dbReference type="PANTHER" id="PTHR43788">
    <property type="entry name" value="DNA2/NAM7 HELICASE FAMILY MEMBER"/>
    <property type="match status" value="1"/>
</dbReference>